<feature type="chain" id="PRO_5046136034" evidence="1">
    <location>
        <begin position="17"/>
        <end position="200"/>
    </location>
</feature>
<evidence type="ECO:0000313" key="2">
    <source>
        <dbReference type="Proteomes" id="UP001652625"/>
    </source>
</evidence>
<dbReference type="GeneID" id="136078029"/>
<dbReference type="RefSeq" id="XP_065648755.1">
    <property type="nucleotide sequence ID" value="XM_065792683.1"/>
</dbReference>
<keyword evidence="1" id="KW-0732">Signal</keyword>
<evidence type="ECO:0000313" key="3">
    <source>
        <dbReference type="RefSeq" id="XP_065648755.1"/>
    </source>
</evidence>
<feature type="signal peptide" evidence="1">
    <location>
        <begin position="1"/>
        <end position="16"/>
    </location>
</feature>
<sequence>MLKFSILTAMFMLAKAWNSIPDQTFINCFKKSGISLEVVEKHVNDDNDSFCGLDVHETVMENLRDDLELSKTKFDADFNLTADELVDINFDVCIANKSSEEDNIAEVSEHDANETGEESDDECISVSDNATKPILNETMHAVTVLENYSLYSNFGDDLTKALKDISCVIQMELKVSKRQSTITDFFLKMQKFKLHNIYCI</sequence>
<evidence type="ECO:0000256" key="1">
    <source>
        <dbReference type="SAM" id="SignalP"/>
    </source>
</evidence>
<protein>
    <submittedName>
        <fullName evidence="3">Uncharacterized protein LOC136078029</fullName>
    </submittedName>
</protein>
<keyword evidence="2" id="KW-1185">Reference proteome</keyword>
<organism evidence="2 3">
    <name type="scientific">Hydra vulgaris</name>
    <name type="common">Hydra</name>
    <name type="synonym">Hydra attenuata</name>
    <dbReference type="NCBI Taxonomy" id="6087"/>
    <lineage>
        <taxon>Eukaryota</taxon>
        <taxon>Metazoa</taxon>
        <taxon>Cnidaria</taxon>
        <taxon>Hydrozoa</taxon>
        <taxon>Hydroidolina</taxon>
        <taxon>Anthoathecata</taxon>
        <taxon>Aplanulata</taxon>
        <taxon>Hydridae</taxon>
        <taxon>Hydra</taxon>
    </lineage>
</organism>
<gene>
    <name evidence="3" type="primary">LOC136078029</name>
</gene>
<accession>A0ABM4BID0</accession>
<dbReference type="Proteomes" id="UP001652625">
    <property type="component" value="Chromosome 03"/>
</dbReference>
<proteinExistence type="predicted"/>
<reference evidence="3" key="1">
    <citation type="submission" date="2025-08" db="UniProtKB">
        <authorList>
            <consortium name="RefSeq"/>
        </authorList>
    </citation>
    <scope>IDENTIFICATION</scope>
</reference>
<name>A0ABM4BID0_HYDVU</name>